<feature type="region of interest" description="Disordered" evidence="1">
    <location>
        <begin position="40"/>
        <end position="160"/>
    </location>
</feature>
<protein>
    <submittedName>
        <fullName evidence="2">Uncharacterized protein</fullName>
    </submittedName>
</protein>
<feature type="non-terminal residue" evidence="2">
    <location>
        <position position="1"/>
    </location>
</feature>
<reference evidence="2" key="1">
    <citation type="submission" date="2012-11" db="EMBL/GenBank/DDBJ databases">
        <authorList>
            <person name="Lucero-Rivera Y.E."/>
            <person name="Tovar-Ramirez D."/>
        </authorList>
    </citation>
    <scope>NUCLEOTIDE SEQUENCE</scope>
    <source>
        <tissue evidence="2">Salivary gland</tissue>
    </source>
</reference>
<feature type="compositionally biased region" description="Basic and acidic residues" evidence="1">
    <location>
        <begin position="333"/>
        <end position="348"/>
    </location>
</feature>
<feature type="compositionally biased region" description="Basic and acidic residues" evidence="1">
    <location>
        <begin position="189"/>
        <end position="211"/>
    </location>
</feature>
<reference evidence="2" key="2">
    <citation type="journal article" date="2015" name="J. Proteomics">
        <title>Sexual differences in the sialomes of the zebra tick, Rhipicephalus pulchellus.</title>
        <authorList>
            <person name="Tan A.W."/>
            <person name="Francischetti I.M."/>
            <person name="Slovak M."/>
            <person name="Kini R.M."/>
            <person name="Ribeiro J.M."/>
        </authorList>
    </citation>
    <scope>NUCLEOTIDE SEQUENCE</scope>
    <source>
        <tissue evidence="2">Salivary gland</tissue>
    </source>
</reference>
<feature type="region of interest" description="Disordered" evidence="1">
    <location>
        <begin position="302"/>
        <end position="388"/>
    </location>
</feature>
<feature type="compositionally biased region" description="Polar residues" evidence="1">
    <location>
        <begin position="255"/>
        <end position="266"/>
    </location>
</feature>
<feature type="compositionally biased region" description="Polar residues" evidence="1">
    <location>
        <begin position="379"/>
        <end position="388"/>
    </location>
</feature>
<feature type="compositionally biased region" description="Pro residues" evidence="1">
    <location>
        <begin position="355"/>
        <end position="366"/>
    </location>
</feature>
<feature type="compositionally biased region" description="Low complexity" evidence="1">
    <location>
        <begin position="123"/>
        <end position="137"/>
    </location>
</feature>
<sequence length="388" mass="42723">NSRRICVQVRAIRSLLHPLILMPRGVNQPKRRVVLTRTGDPVISMPNQGFSSPGRGGYQPRGGQRTRGSTGFQSTSRPAPPRVGTVTGFRSAGFRNSFRPRAPSVTPRAPPQAQGTGPPMHTSRLSDSGSRRLSAGGVSNHSPDMDERGSSSRKPATQSVSVWTVQIGEAPISYFSRERWRDQCRPEKGMRPDAIDEPFRGCTLQDRHPSEPKATYSEQELRNLCPICGTLVIHWETHKQGKLHRERVKARDDSYTSSSSHAAGPTQQDVVAALRVLQATRPDIIAASLAATTPNLLMSLKGAEANRMSPPRLGDRMKRSGRSPSPDRKRHASRWEPAARDVHYDDVPRAAVPKGPAPRPVPPPMQPMYNDLPHGPGRSYTSGSYTWR</sequence>
<feature type="region of interest" description="Disordered" evidence="1">
    <location>
        <begin position="241"/>
        <end position="266"/>
    </location>
</feature>
<feature type="region of interest" description="Disordered" evidence="1">
    <location>
        <begin position="189"/>
        <end position="215"/>
    </location>
</feature>
<proteinExistence type="evidence at transcript level"/>
<evidence type="ECO:0000313" key="2">
    <source>
        <dbReference type="EMBL" id="JAA62895.1"/>
    </source>
</evidence>
<evidence type="ECO:0000256" key="1">
    <source>
        <dbReference type="SAM" id="MobiDB-lite"/>
    </source>
</evidence>
<dbReference type="EMBL" id="GACK01002139">
    <property type="protein sequence ID" value="JAA62895.1"/>
    <property type="molecule type" value="mRNA"/>
</dbReference>
<accession>L7MFX3</accession>
<name>L7MFX3_RHIPC</name>
<organism evidence="2">
    <name type="scientific">Rhipicephalus pulchellus</name>
    <name type="common">Yellow backed tick</name>
    <name type="synonym">Dermacentor pulchellus</name>
    <dbReference type="NCBI Taxonomy" id="72859"/>
    <lineage>
        <taxon>Eukaryota</taxon>
        <taxon>Metazoa</taxon>
        <taxon>Ecdysozoa</taxon>
        <taxon>Arthropoda</taxon>
        <taxon>Chelicerata</taxon>
        <taxon>Arachnida</taxon>
        <taxon>Acari</taxon>
        <taxon>Parasitiformes</taxon>
        <taxon>Ixodida</taxon>
        <taxon>Ixodoidea</taxon>
        <taxon>Ixodidae</taxon>
        <taxon>Rhipicephalinae</taxon>
        <taxon>Rhipicephalus</taxon>
        <taxon>Rhipicephalus</taxon>
    </lineage>
</organism>
<dbReference type="AlphaFoldDB" id="L7MFX3"/>